<feature type="compositionally biased region" description="Basic residues" evidence="1">
    <location>
        <begin position="196"/>
        <end position="212"/>
    </location>
</feature>
<reference evidence="2 3" key="1">
    <citation type="submission" date="2016-10" db="EMBL/GenBank/DDBJ databases">
        <title>Genome sequence of the basidiomycete white-rot fungus Trametes pubescens.</title>
        <authorList>
            <person name="Makela M.R."/>
            <person name="Granchi Z."/>
            <person name="Peng M."/>
            <person name="De Vries R.P."/>
            <person name="Grigoriev I."/>
            <person name="Riley R."/>
            <person name="Hilden K."/>
        </authorList>
    </citation>
    <scope>NUCLEOTIDE SEQUENCE [LARGE SCALE GENOMIC DNA]</scope>
    <source>
        <strain evidence="2 3">FBCC735</strain>
    </source>
</reference>
<proteinExistence type="predicted"/>
<sequence>MLPCNLIFIDATPKPCEDERPPSTHRERLRHEVQGRITGMLPAAHPGELTGDEEAEMRYATKCYANGIVIRYGCKITGWPEDIPFKCLSEIPGGVRPLLELRRRWNLPDGHQHKLRLEHATPEDLEKAARDPRSVHPNPTQLEEGEKEVARKAAMRKVVTPAATAAEFIPSYVFHPVDLRFLGVELNSTQPSAPVAKRKRSQRKDSGKRRRRASDNSLRVRKRLPMRGITSMCCVIPGVDGVACGGDERAAKRVRLEDCPVDDPITEFELSTEFGGRLSDHDVFMSA</sequence>
<dbReference type="OrthoDB" id="2753955at2759"/>
<evidence type="ECO:0000313" key="3">
    <source>
        <dbReference type="Proteomes" id="UP000184267"/>
    </source>
</evidence>
<feature type="compositionally biased region" description="Basic and acidic residues" evidence="1">
    <location>
        <begin position="116"/>
        <end position="134"/>
    </location>
</feature>
<dbReference type="Proteomes" id="UP000184267">
    <property type="component" value="Unassembled WGS sequence"/>
</dbReference>
<evidence type="ECO:0000313" key="2">
    <source>
        <dbReference type="EMBL" id="OJT07021.1"/>
    </source>
</evidence>
<evidence type="ECO:0000256" key="1">
    <source>
        <dbReference type="SAM" id="MobiDB-lite"/>
    </source>
</evidence>
<dbReference type="STRING" id="154538.A0A1M2VHG0"/>
<feature type="region of interest" description="Disordered" evidence="1">
    <location>
        <begin position="116"/>
        <end position="149"/>
    </location>
</feature>
<dbReference type="AlphaFoldDB" id="A0A1M2VHG0"/>
<accession>A0A1M2VHG0</accession>
<dbReference type="EMBL" id="MNAD01001226">
    <property type="protein sequence ID" value="OJT07021.1"/>
    <property type="molecule type" value="Genomic_DNA"/>
</dbReference>
<organism evidence="2 3">
    <name type="scientific">Trametes pubescens</name>
    <name type="common">White-rot fungus</name>
    <dbReference type="NCBI Taxonomy" id="154538"/>
    <lineage>
        <taxon>Eukaryota</taxon>
        <taxon>Fungi</taxon>
        <taxon>Dikarya</taxon>
        <taxon>Basidiomycota</taxon>
        <taxon>Agaricomycotina</taxon>
        <taxon>Agaricomycetes</taxon>
        <taxon>Polyporales</taxon>
        <taxon>Polyporaceae</taxon>
        <taxon>Trametes</taxon>
    </lineage>
</organism>
<gene>
    <name evidence="2" type="ORF">TRAPUB_2124</name>
</gene>
<dbReference type="OMA" id="WPEDIPF"/>
<comment type="caution">
    <text evidence="2">The sequence shown here is derived from an EMBL/GenBank/DDBJ whole genome shotgun (WGS) entry which is preliminary data.</text>
</comment>
<feature type="region of interest" description="Disordered" evidence="1">
    <location>
        <begin position="190"/>
        <end position="220"/>
    </location>
</feature>
<protein>
    <submittedName>
        <fullName evidence="2">Uncharacterized protein</fullName>
    </submittedName>
</protein>
<keyword evidence="3" id="KW-1185">Reference proteome</keyword>
<name>A0A1M2VHG0_TRAPU</name>